<proteinExistence type="predicted"/>
<dbReference type="SUPFAM" id="SSF52799">
    <property type="entry name" value="(Phosphotyrosine protein) phosphatases II"/>
    <property type="match status" value="1"/>
</dbReference>
<dbReference type="AlphaFoldDB" id="A0AAW1RN48"/>
<feature type="compositionally biased region" description="Low complexity" evidence="3">
    <location>
        <begin position="403"/>
        <end position="416"/>
    </location>
</feature>
<dbReference type="PROSITE" id="PS50056">
    <property type="entry name" value="TYR_PHOSPHATASE_2"/>
    <property type="match status" value="1"/>
</dbReference>
<dbReference type="Gene3D" id="3.40.20.10">
    <property type="entry name" value="Severin"/>
    <property type="match status" value="1"/>
</dbReference>
<dbReference type="InterPro" id="IPR029006">
    <property type="entry name" value="ADF-H/Gelsolin-like_dom_sf"/>
</dbReference>
<evidence type="ECO:0000313" key="6">
    <source>
        <dbReference type="EMBL" id="KAK9834786.1"/>
    </source>
</evidence>
<dbReference type="PANTHER" id="PTHR46381:SF2">
    <property type="entry name" value="MAP KINASE PHOSPHATASE"/>
    <property type="match status" value="1"/>
</dbReference>
<feature type="compositionally biased region" description="Polar residues" evidence="3">
    <location>
        <begin position="1057"/>
        <end position="1066"/>
    </location>
</feature>
<feature type="compositionally biased region" description="Low complexity" evidence="3">
    <location>
        <begin position="933"/>
        <end position="945"/>
    </location>
</feature>
<dbReference type="SUPFAM" id="SSF55753">
    <property type="entry name" value="Actin depolymerizing proteins"/>
    <property type="match status" value="1"/>
</dbReference>
<dbReference type="Pfam" id="PF00782">
    <property type="entry name" value="DSPc"/>
    <property type="match status" value="1"/>
</dbReference>
<feature type="compositionally biased region" description="Low complexity" evidence="3">
    <location>
        <begin position="605"/>
        <end position="618"/>
    </location>
</feature>
<feature type="compositionally biased region" description="Polar residues" evidence="3">
    <location>
        <begin position="492"/>
        <end position="501"/>
    </location>
</feature>
<dbReference type="Gene3D" id="3.90.190.10">
    <property type="entry name" value="Protein tyrosine phosphatase superfamily"/>
    <property type="match status" value="1"/>
</dbReference>
<keyword evidence="7" id="KW-1185">Reference proteome</keyword>
<dbReference type="SMART" id="SM00195">
    <property type="entry name" value="DSPc"/>
    <property type="match status" value="1"/>
</dbReference>
<feature type="region of interest" description="Disordered" evidence="3">
    <location>
        <begin position="375"/>
        <end position="476"/>
    </location>
</feature>
<gene>
    <name evidence="6" type="ORF">WJX74_010479</name>
</gene>
<feature type="region of interest" description="Disordered" evidence="3">
    <location>
        <begin position="25"/>
        <end position="50"/>
    </location>
</feature>
<dbReference type="Proteomes" id="UP001438707">
    <property type="component" value="Unassembled WGS sequence"/>
</dbReference>
<dbReference type="GO" id="GO:0004721">
    <property type="term" value="F:phosphoprotein phosphatase activity"/>
    <property type="evidence" value="ECO:0007669"/>
    <property type="project" value="UniProtKB-KW"/>
</dbReference>
<evidence type="ECO:0000256" key="3">
    <source>
        <dbReference type="SAM" id="MobiDB-lite"/>
    </source>
</evidence>
<dbReference type="InterPro" id="IPR000387">
    <property type="entry name" value="Tyr_Pase_dom"/>
</dbReference>
<feature type="region of interest" description="Disordered" evidence="3">
    <location>
        <begin position="823"/>
        <end position="884"/>
    </location>
</feature>
<evidence type="ECO:0000256" key="2">
    <source>
        <dbReference type="ARBA" id="ARBA00022912"/>
    </source>
</evidence>
<dbReference type="PROSITE" id="PS50054">
    <property type="entry name" value="TYR_PHOSPHATASE_DUAL"/>
    <property type="match status" value="1"/>
</dbReference>
<accession>A0AAW1RN48</accession>
<feature type="region of interest" description="Disordered" evidence="3">
    <location>
        <begin position="975"/>
        <end position="1088"/>
    </location>
</feature>
<organism evidence="6 7">
    <name type="scientific">Apatococcus lobatus</name>
    <dbReference type="NCBI Taxonomy" id="904363"/>
    <lineage>
        <taxon>Eukaryota</taxon>
        <taxon>Viridiplantae</taxon>
        <taxon>Chlorophyta</taxon>
        <taxon>core chlorophytes</taxon>
        <taxon>Trebouxiophyceae</taxon>
        <taxon>Chlorellales</taxon>
        <taxon>Chlorellaceae</taxon>
        <taxon>Apatococcus</taxon>
    </lineage>
</organism>
<feature type="compositionally biased region" description="Low complexity" evidence="3">
    <location>
        <begin position="851"/>
        <end position="865"/>
    </location>
</feature>
<keyword evidence="1" id="KW-0378">Hydrolase</keyword>
<dbReference type="PROSITE" id="PS00383">
    <property type="entry name" value="TYR_PHOSPHATASE_1"/>
    <property type="match status" value="1"/>
</dbReference>
<dbReference type="InterPro" id="IPR000340">
    <property type="entry name" value="Dual-sp_phosphatase_cat-dom"/>
</dbReference>
<dbReference type="PANTHER" id="PTHR46381">
    <property type="entry name" value="MKPA PROTEIN"/>
    <property type="match status" value="1"/>
</dbReference>
<feature type="domain" description="Tyrosine-protein phosphatase" evidence="4">
    <location>
        <begin position="89"/>
        <end position="231"/>
    </location>
</feature>
<sequence>MLVQHPPGCLFPRFREKFFAAALGSQQEEGTASRRSEQAASVSRGPAHPQIAMPGRQLRMLDLASLPREDAPPNELQARRDKLAFFEHHCSEVADGLMVAGSSVAADSAILRASRVSHILNCVGALLPCHFPKDFTYKVLYLQDAPSQDISCILYEAFDFFEVAMRHGGRVLVHCSQGVSRSAALAIAYLMWQRNEQYDPVFQQVKAIRGVANPNIGFTCQLLTWHKRRQQAIVRPRIYRIAPQSPAAPGHLVPKLLSSDNSILGSPQPGTNFGLDPRGAFVIHSQDHLYVWQGQECHEGMAEAGTRAAERLVRYEGAAEPVISIHQGQEPLQLLSALGVTDGAGLAHVPVQPAYNSDFELYEAALNADPELEEAAAAVAQEHAESRAPPPAVADQQGPSQPAEAASDGSAKPAAARPDSCSELRSRLPPQRPVPPGVSSPAKHASGSRSKPGKPADTPASLAGQLQAPMRPTLNPLFRDFTATPRIANIAPTSSARSMQQEAAHEDAGCSRNASEAGSAAALANQLKTSLSHTQSFTHAVAEAGQSRGPSADAPAGTLSDNVQASASKTLSAPGEGHARERLLGIPSSPARPSSYAAAAAAAASASSSPAKVPRRSSGASPGIRAVGGQTERTAGRQQPPLRAASMTPPRRRTSGSCADAAPSGAQTHRGAPPAMHRLSGSGSADVSRPVANAESDPSRASVNVVKIGSSHAGNAFKADLVAQMHERVAARRPSQEIVSRATKVPQLNFGPMQQPSSEAMFTPAAMATLPNSAAQKLVPHLSLGSMQQPSSEAMIASAAKQMPANAVIHKLVPRLSIGEMQQQGRAAVTRPGGDRVVSTSIESGSERPLSAGSARSYSSSSTHPSSDESRGRSSGNSGGNPAFAQAASRIPRLQLDMSQLPGNLSAVPAVPTESHAPPSRSGALTSRLYRTSGSSGSGSSQGDASDGRPLTARMEKKSRNPFACLLRMSGAANLRSKHAGAKDVTEGVAASARSETGQSSTEERPPLSARRPKTPRDEPTPAANEAADAHTSPNQRVRKHARPSELAGPGEYVASNPGNDASASVQALPPAAGTKSRSNADAELTVTERCHSEASSLSMRVPKLNFKGALLKGPR</sequence>
<feature type="domain" description="Tyrosine specific protein phosphatases" evidence="5">
    <location>
        <begin position="133"/>
        <end position="209"/>
    </location>
</feature>
<feature type="region of interest" description="Disordered" evidence="3">
    <location>
        <begin position="492"/>
        <end position="513"/>
    </location>
</feature>
<dbReference type="CDD" id="cd14498">
    <property type="entry name" value="DSP"/>
    <property type="match status" value="1"/>
</dbReference>
<feature type="compositionally biased region" description="Polar residues" evidence="3">
    <location>
        <begin position="923"/>
        <end position="932"/>
    </location>
</feature>
<dbReference type="InterPro" id="IPR020422">
    <property type="entry name" value="TYR_PHOSPHATASE_DUAL_dom"/>
</dbReference>
<evidence type="ECO:0000259" key="4">
    <source>
        <dbReference type="PROSITE" id="PS50054"/>
    </source>
</evidence>
<feature type="region of interest" description="Disordered" evidence="3">
    <location>
        <begin position="605"/>
        <end position="701"/>
    </location>
</feature>
<evidence type="ECO:0000259" key="5">
    <source>
        <dbReference type="PROSITE" id="PS50056"/>
    </source>
</evidence>
<name>A0AAW1RN48_9CHLO</name>
<dbReference type="EMBL" id="JALJOS010000009">
    <property type="protein sequence ID" value="KAK9834786.1"/>
    <property type="molecule type" value="Genomic_DNA"/>
</dbReference>
<evidence type="ECO:0000256" key="1">
    <source>
        <dbReference type="ARBA" id="ARBA00022801"/>
    </source>
</evidence>
<comment type="caution">
    <text evidence="6">The sequence shown here is derived from an EMBL/GenBank/DDBJ whole genome shotgun (WGS) entry which is preliminary data.</text>
</comment>
<keyword evidence="2" id="KW-0904">Protein phosphatase</keyword>
<reference evidence="6 7" key="1">
    <citation type="journal article" date="2024" name="Nat. Commun.">
        <title>Phylogenomics reveals the evolutionary origins of lichenization in chlorophyte algae.</title>
        <authorList>
            <person name="Puginier C."/>
            <person name="Libourel C."/>
            <person name="Otte J."/>
            <person name="Skaloud P."/>
            <person name="Haon M."/>
            <person name="Grisel S."/>
            <person name="Petersen M."/>
            <person name="Berrin J.G."/>
            <person name="Delaux P.M."/>
            <person name="Dal Grande F."/>
            <person name="Keller J."/>
        </authorList>
    </citation>
    <scope>NUCLEOTIDE SEQUENCE [LARGE SCALE GENOMIC DNA]</scope>
    <source>
        <strain evidence="6 7">SAG 2145</strain>
    </source>
</reference>
<evidence type="ECO:0000313" key="7">
    <source>
        <dbReference type="Proteomes" id="UP001438707"/>
    </source>
</evidence>
<feature type="region of interest" description="Disordered" evidence="3">
    <location>
        <begin position="905"/>
        <end position="950"/>
    </location>
</feature>
<dbReference type="InterPro" id="IPR029021">
    <property type="entry name" value="Prot-tyrosine_phosphatase-like"/>
</dbReference>
<protein>
    <submittedName>
        <fullName evidence="6">Uncharacterized protein</fullName>
    </submittedName>
</protein>
<dbReference type="InterPro" id="IPR016130">
    <property type="entry name" value="Tyr_Pase_AS"/>
</dbReference>